<dbReference type="RefSeq" id="XP_041160724.1">
    <property type="nucleotide sequence ID" value="XM_041308511.1"/>
</dbReference>
<comment type="caution">
    <text evidence="3">The sequence shown here is derived from an EMBL/GenBank/DDBJ whole genome shotgun (WGS) entry which is preliminary data.</text>
</comment>
<feature type="coiled-coil region" evidence="1">
    <location>
        <begin position="197"/>
        <end position="231"/>
    </location>
</feature>
<feature type="compositionally biased region" description="Basic residues" evidence="2">
    <location>
        <begin position="384"/>
        <end position="394"/>
    </location>
</feature>
<protein>
    <submittedName>
        <fullName evidence="3">Uncharacterized protein</fullName>
    </submittedName>
</protein>
<feature type="region of interest" description="Disordered" evidence="2">
    <location>
        <begin position="477"/>
        <end position="521"/>
    </location>
</feature>
<accession>A0A9P7DIV7</accession>
<evidence type="ECO:0000313" key="3">
    <source>
        <dbReference type="EMBL" id="KAG1794613.1"/>
    </source>
</evidence>
<reference evidence="3" key="1">
    <citation type="journal article" date="2020" name="New Phytol.">
        <title>Comparative genomics reveals dynamic genome evolution in host specialist ectomycorrhizal fungi.</title>
        <authorList>
            <person name="Lofgren L.A."/>
            <person name="Nguyen N.H."/>
            <person name="Vilgalys R."/>
            <person name="Ruytinx J."/>
            <person name="Liao H.L."/>
            <person name="Branco S."/>
            <person name="Kuo A."/>
            <person name="LaButti K."/>
            <person name="Lipzen A."/>
            <person name="Andreopoulos W."/>
            <person name="Pangilinan J."/>
            <person name="Riley R."/>
            <person name="Hundley H."/>
            <person name="Na H."/>
            <person name="Barry K."/>
            <person name="Grigoriev I.V."/>
            <person name="Stajich J.E."/>
            <person name="Kennedy P.G."/>
        </authorList>
    </citation>
    <scope>NUCLEOTIDE SEQUENCE</scope>
    <source>
        <strain evidence="3">S12</strain>
    </source>
</reference>
<dbReference type="GeneID" id="64602275"/>
<dbReference type="OrthoDB" id="2639558at2759"/>
<feature type="region of interest" description="Disordered" evidence="2">
    <location>
        <begin position="1"/>
        <end position="39"/>
    </location>
</feature>
<organism evidence="3 4">
    <name type="scientific">Suillus plorans</name>
    <dbReference type="NCBI Taxonomy" id="116603"/>
    <lineage>
        <taxon>Eukaryota</taxon>
        <taxon>Fungi</taxon>
        <taxon>Dikarya</taxon>
        <taxon>Basidiomycota</taxon>
        <taxon>Agaricomycotina</taxon>
        <taxon>Agaricomycetes</taxon>
        <taxon>Agaricomycetidae</taxon>
        <taxon>Boletales</taxon>
        <taxon>Suillineae</taxon>
        <taxon>Suillaceae</taxon>
        <taxon>Suillus</taxon>
    </lineage>
</organism>
<sequence>MFTNQTSQRRPSGAPNNPGQGAASTSVGVDQDNQQQITEAYRAQLHSIPHLSPLHRVGNNLNPLQHDDPFTNSQGFPTPSPDLRHLQGFPTPSPDLGRQGPYMYGGGQQQTPALLSMRSGGPSQGGSPDEYQQRYLFHQQKAAPQMNQGPYQHGSHTYDEQLQNLNSMVAKLVSEVAMLSESNQQILLVNAQHSVANDTLTLQVKTLEDQVQTLKNDISELQLEATAKSQKKSSGKNISNDHPALKQLIPPMFCNLCGIDTTLNRNQRPEVLGAIQPLENGAFYETSESGGKTIQVWHPNWLGQVDESVNAKFIKEVADCVYNDEKHCRESLHTKGEIPDEDFNMQVIMQCTKDYFRNIHKQVLSRSDVGKAKKAQEKKDQIRQRTRRQTATKNRRLAALDWEKETGNVGAVAMIDTDFASDILSYDEGDLSEDKLNRRAKSGAGKGANMAVGLEWRSPQFVAFGRFLTLRSLKTPDDSKKALSEANTAATTEGMSSATNPGTRERPSKRRRTTAGQNKKLIKKTFDINPDQMNKNPPKSARKNAPFENMVANHWKKAHPDMAMLQGVEWLKGFWDEAQKDDFIAEDWDYLVELAKWHKKEEEEGLDTSENESVAGSP</sequence>
<keyword evidence="4" id="KW-1185">Reference proteome</keyword>
<feature type="compositionally biased region" description="Basic and acidic residues" evidence="2">
    <location>
        <begin position="368"/>
        <end position="383"/>
    </location>
</feature>
<dbReference type="EMBL" id="JABBWE010000025">
    <property type="protein sequence ID" value="KAG1794613.1"/>
    <property type="molecule type" value="Genomic_DNA"/>
</dbReference>
<feature type="compositionally biased region" description="Polar residues" evidence="2">
    <location>
        <begin position="1"/>
        <end position="38"/>
    </location>
</feature>
<keyword evidence="1" id="KW-0175">Coiled coil</keyword>
<evidence type="ECO:0000256" key="1">
    <source>
        <dbReference type="SAM" id="Coils"/>
    </source>
</evidence>
<evidence type="ECO:0000256" key="2">
    <source>
        <dbReference type="SAM" id="MobiDB-lite"/>
    </source>
</evidence>
<dbReference type="Proteomes" id="UP000719766">
    <property type="component" value="Unassembled WGS sequence"/>
</dbReference>
<proteinExistence type="predicted"/>
<feature type="region of interest" description="Disordered" evidence="2">
    <location>
        <begin position="367"/>
        <end position="394"/>
    </location>
</feature>
<dbReference type="AlphaFoldDB" id="A0A9P7DIV7"/>
<name>A0A9P7DIV7_9AGAM</name>
<feature type="region of interest" description="Disordered" evidence="2">
    <location>
        <begin position="54"/>
        <end position="130"/>
    </location>
</feature>
<gene>
    <name evidence="3" type="ORF">HD556DRAFT_1474828</name>
</gene>
<feature type="compositionally biased region" description="Polar residues" evidence="2">
    <location>
        <begin position="485"/>
        <end position="502"/>
    </location>
</feature>
<evidence type="ECO:0000313" key="4">
    <source>
        <dbReference type="Proteomes" id="UP000719766"/>
    </source>
</evidence>